<evidence type="ECO:0000313" key="1">
    <source>
        <dbReference type="EMBL" id="TQM39499.1"/>
    </source>
</evidence>
<dbReference type="Proteomes" id="UP000320773">
    <property type="component" value="Unassembled WGS sequence"/>
</dbReference>
<gene>
    <name evidence="1" type="ORF">BC670_0298</name>
</gene>
<proteinExistence type="predicted"/>
<dbReference type="RefSeq" id="WP_133063095.1">
    <property type="nucleotide sequence ID" value="NZ_VFPJ01000001.1"/>
</dbReference>
<name>A0A543G094_9FLAO</name>
<comment type="caution">
    <text evidence="1">The sequence shown here is derived from an EMBL/GenBank/DDBJ whole genome shotgun (WGS) entry which is preliminary data.</text>
</comment>
<reference evidence="1 2" key="1">
    <citation type="submission" date="2019-06" db="EMBL/GenBank/DDBJ databases">
        <title>Genomic Encyclopedia of Archaeal and Bacterial Type Strains, Phase II (KMG-II): from individual species to whole genera.</title>
        <authorList>
            <person name="Goeker M."/>
        </authorList>
    </citation>
    <scope>NUCLEOTIDE SEQUENCE [LARGE SCALE GENOMIC DNA]</scope>
    <source>
        <strain evidence="1 2">DSM 24789</strain>
    </source>
</reference>
<sequence length="123" mass="14666">MKKIVIILALFIFLKPVIPVLDYMANYEYIAKELCINKAKPQMHCNGKCHLMKQLAQSSETEKPVQNDKKISVFESEWFYTATFYLEIYKKSKFVTTKNAYIYKNLYQHLFGFDFFHPPIFIF</sequence>
<protein>
    <submittedName>
        <fullName evidence="1">Uncharacterized protein</fullName>
    </submittedName>
</protein>
<organism evidence="1 2">
    <name type="scientific">Flavobacterium branchiophilum</name>
    <dbReference type="NCBI Taxonomy" id="55197"/>
    <lineage>
        <taxon>Bacteria</taxon>
        <taxon>Pseudomonadati</taxon>
        <taxon>Bacteroidota</taxon>
        <taxon>Flavobacteriia</taxon>
        <taxon>Flavobacteriales</taxon>
        <taxon>Flavobacteriaceae</taxon>
        <taxon>Flavobacterium</taxon>
    </lineage>
</organism>
<dbReference type="AlphaFoldDB" id="A0A543G094"/>
<evidence type="ECO:0000313" key="2">
    <source>
        <dbReference type="Proteomes" id="UP000320773"/>
    </source>
</evidence>
<dbReference type="EMBL" id="VFPJ01000001">
    <property type="protein sequence ID" value="TQM39499.1"/>
    <property type="molecule type" value="Genomic_DNA"/>
</dbReference>
<accession>A0A543G094</accession>